<protein>
    <submittedName>
        <fullName evidence="1">Uncharacterized protein</fullName>
    </submittedName>
</protein>
<sequence>MIDSHFDINSQRHAELASQQLFTLKIIYYLLQVFRITLQNRNLLISRISIYYLITI</sequence>
<name>A0A8S1Y6G5_PAROT</name>
<dbReference type="AlphaFoldDB" id="A0A8S1Y6G5"/>
<dbReference type="EMBL" id="CAJJDP010000142">
    <property type="protein sequence ID" value="CAD8207532.1"/>
    <property type="molecule type" value="Genomic_DNA"/>
</dbReference>
<proteinExistence type="predicted"/>
<comment type="caution">
    <text evidence="1">The sequence shown here is derived from an EMBL/GenBank/DDBJ whole genome shotgun (WGS) entry which is preliminary data.</text>
</comment>
<evidence type="ECO:0000313" key="2">
    <source>
        <dbReference type="Proteomes" id="UP000683925"/>
    </source>
</evidence>
<accession>A0A8S1Y6G5</accession>
<evidence type="ECO:0000313" key="1">
    <source>
        <dbReference type="EMBL" id="CAD8207532.1"/>
    </source>
</evidence>
<organism evidence="1 2">
    <name type="scientific">Paramecium octaurelia</name>
    <dbReference type="NCBI Taxonomy" id="43137"/>
    <lineage>
        <taxon>Eukaryota</taxon>
        <taxon>Sar</taxon>
        <taxon>Alveolata</taxon>
        <taxon>Ciliophora</taxon>
        <taxon>Intramacronucleata</taxon>
        <taxon>Oligohymenophorea</taxon>
        <taxon>Peniculida</taxon>
        <taxon>Parameciidae</taxon>
        <taxon>Paramecium</taxon>
    </lineage>
</organism>
<reference evidence="1" key="1">
    <citation type="submission" date="2021-01" db="EMBL/GenBank/DDBJ databases">
        <authorList>
            <consortium name="Genoscope - CEA"/>
            <person name="William W."/>
        </authorList>
    </citation>
    <scope>NUCLEOTIDE SEQUENCE</scope>
</reference>
<keyword evidence="2" id="KW-1185">Reference proteome</keyword>
<gene>
    <name evidence="1" type="ORF">POCTA_138.1.T1410077</name>
</gene>
<dbReference type="Proteomes" id="UP000683925">
    <property type="component" value="Unassembled WGS sequence"/>
</dbReference>